<comment type="caution">
    <text evidence="3">The sequence shown here is derived from an EMBL/GenBank/DDBJ whole genome shotgun (WGS) entry which is preliminary data.</text>
</comment>
<reference evidence="3 4" key="1">
    <citation type="submission" date="2018-01" db="EMBL/GenBank/DDBJ databases">
        <title>The draft genome sequence of Cohaesibacter sp. H1304.</title>
        <authorList>
            <person name="Wang N.-N."/>
            <person name="Du Z.-J."/>
        </authorList>
    </citation>
    <scope>NUCLEOTIDE SEQUENCE [LARGE SCALE GENOMIC DNA]</scope>
    <source>
        <strain evidence="3 4">H1304</strain>
    </source>
</reference>
<dbReference type="EMBL" id="PKUQ01000016">
    <property type="protein sequence ID" value="PLW77449.1"/>
    <property type="molecule type" value="Genomic_DNA"/>
</dbReference>
<feature type="region of interest" description="Disordered" evidence="1">
    <location>
        <begin position="40"/>
        <end position="98"/>
    </location>
</feature>
<dbReference type="AlphaFoldDB" id="A0A2N5XSG8"/>
<keyword evidence="2" id="KW-0732">Signal</keyword>
<gene>
    <name evidence="3" type="ORF">C0081_08965</name>
</gene>
<name>A0A2N5XSG8_9HYPH</name>
<keyword evidence="4" id="KW-1185">Reference proteome</keyword>
<evidence type="ECO:0000313" key="4">
    <source>
        <dbReference type="Proteomes" id="UP000234881"/>
    </source>
</evidence>
<accession>A0A2N5XSG8</accession>
<organism evidence="3 4">
    <name type="scientific">Cohaesibacter celericrescens</name>
    <dbReference type="NCBI Taxonomy" id="2067669"/>
    <lineage>
        <taxon>Bacteria</taxon>
        <taxon>Pseudomonadati</taxon>
        <taxon>Pseudomonadota</taxon>
        <taxon>Alphaproteobacteria</taxon>
        <taxon>Hyphomicrobiales</taxon>
        <taxon>Cohaesibacteraceae</taxon>
    </lineage>
</organism>
<sequence length="255" mass="27561">MLACLNTRLPTLFLASLMSLSAGACLASQVTTERIITLPDYSASSPDTSPILGPNGEGSGGSRISIDGEITSETPDSDDTDSDIDDTPDMLSDQPVFTGPLPTIMSDIDALPMPVQNMHKALYRAALSGTIEALRTPIEMNEMPPILGLEEGQGDPIEQLRQMTSAPDGAEILAILAEILESNFVLIGQGTPQEMYVWPYFAHYPVSALTAPQRVELFRLITSGDYEEMDALGQYIFFRVGIAPDGTWHYFVAGE</sequence>
<protein>
    <submittedName>
        <fullName evidence="3">Uncharacterized protein</fullName>
    </submittedName>
</protein>
<dbReference type="Proteomes" id="UP000234881">
    <property type="component" value="Unassembled WGS sequence"/>
</dbReference>
<evidence type="ECO:0000313" key="3">
    <source>
        <dbReference type="EMBL" id="PLW77449.1"/>
    </source>
</evidence>
<feature type="signal peptide" evidence="2">
    <location>
        <begin position="1"/>
        <end position="24"/>
    </location>
</feature>
<proteinExistence type="predicted"/>
<feature type="compositionally biased region" description="Acidic residues" evidence="1">
    <location>
        <begin position="75"/>
        <end position="88"/>
    </location>
</feature>
<evidence type="ECO:0000256" key="2">
    <source>
        <dbReference type="SAM" id="SignalP"/>
    </source>
</evidence>
<feature type="chain" id="PRO_5014853195" evidence="2">
    <location>
        <begin position="25"/>
        <end position="255"/>
    </location>
</feature>
<evidence type="ECO:0000256" key="1">
    <source>
        <dbReference type="SAM" id="MobiDB-lite"/>
    </source>
</evidence>